<evidence type="ECO:0000313" key="2">
    <source>
        <dbReference type="EMBL" id="MPC23742.1"/>
    </source>
</evidence>
<proteinExistence type="predicted"/>
<keyword evidence="3" id="KW-1185">Reference proteome</keyword>
<protein>
    <submittedName>
        <fullName evidence="2">Uncharacterized protein</fullName>
    </submittedName>
</protein>
<evidence type="ECO:0000256" key="1">
    <source>
        <dbReference type="SAM" id="MobiDB-lite"/>
    </source>
</evidence>
<dbReference type="Proteomes" id="UP000324222">
    <property type="component" value="Unassembled WGS sequence"/>
</dbReference>
<evidence type="ECO:0000313" key="3">
    <source>
        <dbReference type="Proteomes" id="UP000324222"/>
    </source>
</evidence>
<gene>
    <name evidence="2" type="ORF">E2C01_016804</name>
</gene>
<organism evidence="2 3">
    <name type="scientific">Portunus trituberculatus</name>
    <name type="common">Swimming crab</name>
    <name type="synonym">Neptunus trituberculatus</name>
    <dbReference type="NCBI Taxonomy" id="210409"/>
    <lineage>
        <taxon>Eukaryota</taxon>
        <taxon>Metazoa</taxon>
        <taxon>Ecdysozoa</taxon>
        <taxon>Arthropoda</taxon>
        <taxon>Crustacea</taxon>
        <taxon>Multicrustacea</taxon>
        <taxon>Malacostraca</taxon>
        <taxon>Eumalacostraca</taxon>
        <taxon>Eucarida</taxon>
        <taxon>Decapoda</taxon>
        <taxon>Pleocyemata</taxon>
        <taxon>Brachyura</taxon>
        <taxon>Eubrachyura</taxon>
        <taxon>Portunoidea</taxon>
        <taxon>Portunidae</taxon>
        <taxon>Portuninae</taxon>
        <taxon>Portunus</taxon>
    </lineage>
</organism>
<dbReference type="AlphaFoldDB" id="A0A5B7DQ16"/>
<name>A0A5B7DQ16_PORTR</name>
<feature type="region of interest" description="Disordered" evidence="1">
    <location>
        <begin position="1"/>
        <end position="24"/>
    </location>
</feature>
<comment type="caution">
    <text evidence="2">The sequence shown here is derived from an EMBL/GenBank/DDBJ whole genome shotgun (WGS) entry which is preliminary data.</text>
</comment>
<accession>A0A5B7DQ16</accession>
<sequence length="143" mass="14865">MHRPLRTPTPPPAPPSPTCGQGEAGASRCLRLRCKPFARFSSPANPSNGGLNLLAEGRVVARINTSILHTAAPLLFSAAAGRSVLGHTRRSPGGQGCDFVYSAACGILACQPVLPAATPAVVQKVRFILDLAKGITKEPTKMS</sequence>
<feature type="compositionally biased region" description="Pro residues" evidence="1">
    <location>
        <begin position="7"/>
        <end position="17"/>
    </location>
</feature>
<reference evidence="2 3" key="1">
    <citation type="submission" date="2019-05" db="EMBL/GenBank/DDBJ databases">
        <title>Another draft genome of Portunus trituberculatus and its Hox gene families provides insights of decapod evolution.</title>
        <authorList>
            <person name="Jeong J.-H."/>
            <person name="Song I."/>
            <person name="Kim S."/>
            <person name="Choi T."/>
            <person name="Kim D."/>
            <person name="Ryu S."/>
            <person name="Kim W."/>
        </authorList>
    </citation>
    <scope>NUCLEOTIDE SEQUENCE [LARGE SCALE GENOMIC DNA]</scope>
    <source>
        <tissue evidence="2">Muscle</tissue>
    </source>
</reference>
<dbReference type="EMBL" id="VSRR010001246">
    <property type="protein sequence ID" value="MPC23742.1"/>
    <property type="molecule type" value="Genomic_DNA"/>
</dbReference>